<dbReference type="InterPro" id="IPR005198">
    <property type="entry name" value="Glyco_hydro_76"/>
</dbReference>
<feature type="transmembrane region" description="Helical" evidence="2">
    <location>
        <begin position="435"/>
        <end position="458"/>
    </location>
</feature>
<organism evidence="3 4">
    <name type="scientific">Meripilus lineatus</name>
    <dbReference type="NCBI Taxonomy" id="2056292"/>
    <lineage>
        <taxon>Eukaryota</taxon>
        <taxon>Fungi</taxon>
        <taxon>Dikarya</taxon>
        <taxon>Basidiomycota</taxon>
        <taxon>Agaricomycotina</taxon>
        <taxon>Agaricomycetes</taxon>
        <taxon>Polyporales</taxon>
        <taxon>Meripilaceae</taxon>
        <taxon>Meripilus</taxon>
    </lineage>
</organism>
<evidence type="ECO:0000313" key="3">
    <source>
        <dbReference type="EMBL" id="KAJ3481417.1"/>
    </source>
</evidence>
<feature type="compositionally biased region" description="Polar residues" evidence="1">
    <location>
        <begin position="583"/>
        <end position="605"/>
    </location>
</feature>
<dbReference type="SUPFAM" id="SSF48208">
    <property type="entry name" value="Six-hairpin glycosidases"/>
    <property type="match status" value="1"/>
</dbReference>
<evidence type="ECO:0000256" key="2">
    <source>
        <dbReference type="SAM" id="Phobius"/>
    </source>
</evidence>
<evidence type="ECO:0000256" key="1">
    <source>
        <dbReference type="SAM" id="MobiDB-lite"/>
    </source>
</evidence>
<keyword evidence="2" id="KW-0812">Transmembrane</keyword>
<dbReference type="Proteomes" id="UP001212997">
    <property type="component" value="Unassembled WGS sequence"/>
</dbReference>
<dbReference type="InterPro" id="IPR008928">
    <property type="entry name" value="6-hairpin_glycosidase_sf"/>
</dbReference>
<keyword evidence="4" id="KW-1185">Reference proteome</keyword>
<dbReference type="GO" id="GO:0005975">
    <property type="term" value="P:carbohydrate metabolic process"/>
    <property type="evidence" value="ECO:0007669"/>
    <property type="project" value="InterPro"/>
</dbReference>
<reference evidence="3" key="1">
    <citation type="submission" date="2022-07" db="EMBL/GenBank/DDBJ databases">
        <title>Genome Sequence of Physisporinus lineatus.</title>
        <authorList>
            <person name="Buettner E."/>
        </authorList>
    </citation>
    <scope>NUCLEOTIDE SEQUENCE</scope>
    <source>
        <strain evidence="3">VT162</strain>
    </source>
</reference>
<accession>A0AAD5YGY9</accession>
<evidence type="ECO:0000313" key="4">
    <source>
        <dbReference type="Proteomes" id="UP001212997"/>
    </source>
</evidence>
<protein>
    <recommendedName>
        <fullName evidence="5">Glycoside hydrolase family 76 protein</fullName>
    </recommendedName>
</protein>
<evidence type="ECO:0008006" key="5">
    <source>
        <dbReference type="Google" id="ProtNLM"/>
    </source>
</evidence>
<feature type="region of interest" description="Disordered" evidence="1">
    <location>
        <begin position="464"/>
        <end position="609"/>
    </location>
</feature>
<dbReference type="EMBL" id="JANAWD010000322">
    <property type="protein sequence ID" value="KAJ3481417.1"/>
    <property type="molecule type" value="Genomic_DNA"/>
</dbReference>
<dbReference type="Pfam" id="PF03663">
    <property type="entry name" value="Glyco_hydro_76"/>
    <property type="match status" value="1"/>
</dbReference>
<proteinExistence type="predicted"/>
<gene>
    <name evidence="3" type="ORF">NLI96_g7674</name>
</gene>
<keyword evidence="2" id="KW-1133">Transmembrane helix</keyword>
<comment type="caution">
    <text evidence="3">The sequence shown here is derived from an EMBL/GenBank/DDBJ whole genome shotgun (WGS) entry which is preliminary data.</text>
</comment>
<dbReference type="Gene3D" id="1.50.10.20">
    <property type="match status" value="1"/>
</dbReference>
<sequence length="654" mass="71565">MPWLWLYLSIPSSWRRPTSGLSRSEREPIAQAVIDSLMPLLNVTSGQVNGLDFSQSAKVLCAIFQHDDITATTRYKENATNFLRSVSQKYSGFNGTSVRVMQAAARNTTFYSDDLYPIKTSLDALNWGLASMYAYRTYREQYLLDMAVLTWNEVYKGFITSENAANGVHPTRNVSIASTCGGVTTAGGIVNTSDPKIFSTVDGATTSAFMALTAYLLEATSDPKYQDIATLSLAFLKIHSYNGTMLLNSFDVQNCEMIKFCDMDSTGFFIEGLAVFTNVTGSTEWTSVLHDFLPAHVKTSWWSDTDGIMKNDPSANNTSPLTNNPQLTLKGMYVRSLFATWKRNGANPNIANFIQAFITVQYNALLDLSAIPGERIFQTNWIGPPLEPGQFTPWGQLAALDVVNSAIPLDSIPDANPPTLSAPATAGRTAIRTRIIIGVTVAIVFLVLILAVLVFVCLRRRRDSRSDDKGGEARSSSLEQDGDGDTEDRKPPYPVNGVQPFTLTLASSPIRPEKSAQSPLDDHETRVGFMGLTFPPPTRTAPSPRGVAEDPYNTSSHQQYTEISSSEPRLKSPLTRRGVPLGTSPSDLTSLDQSSQEQNSTSGNGTVVAGYDSDNSAAIQELILMLNQALARLPNGEFAQDEMELPPEYQESRN</sequence>
<keyword evidence="2" id="KW-0472">Membrane</keyword>
<dbReference type="AlphaFoldDB" id="A0AAD5YGY9"/>
<feature type="compositionally biased region" description="Polar residues" evidence="1">
    <location>
        <begin position="552"/>
        <end position="567"/>
    </location>
</feature>
<name>A0AAD5YGY9_9APHY</name>